<gene>
    <name evidence="1" type="ordered locus">HCH_06171</name>
</gene>
<dbReference type="KEGG" id="hch:HCH_06171"/>
<reference evidence="1 2" key="1">
    <citation type="journal article" date="2005" name="Nucleic Acids Res.">
        <title>Genomic blueprint of Hahella chejuensis, a marine microbe producing an algicidal agent.</title>
        <authorList>
            <person name="Jeong H."/>
            <person name="Yim J.H."/>
            <person name="Lee C."/>
            <person name="Choi S.-H."/>
            <person name="Park Y.K."/>
            <person name="Yoon S.H."/>
            <person name="Hur C.-G."/>
            <person name="Kang H.-Y."/>
            <person name="Kim D."/>
            <person name="Lee H.H."/>
            <person name="Park K.H."/>
            <person name="Park S.-H."/>
            <person name="Park H.-S."/>
            <person name="Lee H.K."/>
            <person name="Oh T.K."/>
            <person name="Kim J.F."/>
        </authorList>
    </citation>
    <scope>NUCLEOTIDE SEQUENCE [LARGE SCALE GENOMIC DNA]</scope>
    <source>
        <strain evidence="1 2">KCTC 2396</strain>
    </source>
</reference>
<organism evidence="1 2">
    <name type="scientific">Hahella chejuensis (strain KCTC 2396)</name>
    <dbReference type="NCBI Taxonomy" id="349521"/>
    <lineage>
        <taxon>Bacteria</taxon>
        <taxon>Pseudomonadati</taxon>
        <taxon>Pseudomonadota</taxon>
        <taxon>Gammaproteobacteria</taxon>
        <taxon>Oceanospirillales</taxon>
        <taxon>Hahellaceae</taxon>
        <taxon>Hahella</taxon>
    </lineage>
</organism>
<protein>
    <submittedName>
        <fullName evidence="1">Uncharacterized protein</fullName>
    </submittedName>
</protein>
<evidence type="ECO:0000313" key="1">
    <source>
        <dbReference type="EMBL" id="ABC32816.1"/>
    </source>
</evidence>
<dbReference type="EMBL" id="CP000155">
    <property type="protein sequence ID" value="ABC32816.1"/>
    <property type="molecule type" value="Genomic_DNA"/>
</dbReference>
<dbReference type="Proteomes" id="UP000000238">
    <property type="component" value="Chromosome"/>
</dbReference>
<name>Q2S958_HAHCH</name>
<dbReference type="HOGENOM" id="CLU_2770137_0_0_6"/>
<dbReference type="AlphaFoldDB" id="Q2S958"/>
<accession>Q2S958</accession>
<proteinExistence type="predicted"/>
<keyword evidence="2" id="KW-1185">Reference proteome</keyword>
<sequence length="69" mass="7499">MHKRNGVRQRNNPSFFNAIETLARMCGFWQSAHSPTCNGEAGVRVTPVGPGVSASPGNGLLQPIYMEVR</sequence>
<evidence type="ECO:0000313" key="2">
    <source>
        <dbReference type="Proteomes" id="UP000000238"/>
    </source>
</evidence>
<dbReference type="STRING" id="349521.HCH_06171"/>